<dbReference type="OrthoDB" id="10399081at2759"/>
<dbReference type="AlphaFoldDB" id="A0A815F7M1"/>
<sequence length="271" mass="29459">MSVWDEQNISSSENLNKNVPTNSQSALTYYASKLGLKNNFRQVTPVVSLQRRLTNVFSPKDTPATFTNSPIVRSEEWPNDEYIRSNRTRRSSQWKSYITSVRCRFTAFGFILGLLLGLAALIPIIITWQTFVSQTDSTATGSSSVSATSFLTASTFFDSCSIYYCAEGVNFTTNMTLTALSLTITIQLTENPTLQGPYDTINPSIMSSNCTTSTNSIVCTFLIQGVQLPAGSYGCAVKLDLPSVNRITSADTYSVTATNTCGTVSSASGSF</sequence>
<evidence type="ECO:0000256" key="1">
    <source>
        <dbReference type="SAM" id="Phobius"/>
    </source>
</evidence>
<evidence type="ECO:0000313" key="3">
    <source>
        <dbReference type="Proteomes" id="UP000663832"/>
    </source>
</evidence>
<organism evidence="2 3">
    <name type="scientific">Adineta steineri</name>
    <dbReference type="NCBI Taxonomy" id="433720"/>
    <lineage>
        <taxon>Eukaryota</taxon>
        <taxon>Metazoa</taxon>
        <taxon>Spiralia</taxon>
        <taxon>Gnathifera</taxon>
        <taxon>Rotifera</taxon>
        <taxon>Eurotatoria</taxon>
        <taxon>Bdelloidea</taxon>
        <taxon>Adinetida</taxon>
        <taxon>Adinetidae</taxon>
        <taxon>Adineta</taxon>
    </lineage>
</organism>
<proteinExistence type="predicted"/>
<keyword evidence="1" id="KW-0472">Membrane</keyword>
<accession>A0A815F7M1</accession>
<dbReference type="Proteomes" id="UP000663832">
    <property type="component" value="Unassembled WGS sequence"/>
</dbReference>
<name>A0A815F7M1_9BILA</name>
<keyword evidence="1" id="KW-0812">Transmembrane</keyword>
<protein>
    <submittedName>
        <fullName evidence="2">Uncharacterized protein</fullName>
    </submittedName>
</protein>
<keyword evidence="3" id="KW-1185">Reference proteome</keyword>
<keyword evidence="1" id="KW-1133">Transmembrane helix</keyword>
<feature type="transmembrane region" description="Helical" evidence="1">
    <location>
        <begin position="105"/>
        <end position="128"/>
    </location>
</feature>
<comment type="caution">
    <text evidence="2">The sequence shown here is derived from an EMBL/GenBank/DDBJ whole genome shotgun (WGS) entry which is preliminary data.</text>
</comment>
<gene>
    <name evidence="2" type="ORF">QVE165_LOCUS32581</name>
</gene>
<dbReference type="EMBL" id="CAJNOM010000290">
    <property type="protein sequence ID" value="CAF1325387.1"/>
    <property type="molecule type" value="Genomic_DNA"/>
</dbReference>
<evidence type="ECO:0000313" key="2">
    <source>
        <dbReference type="EMBL" id="CAF1325387.1"/>
    </source>
</evidence>
<reference evidence="2" key="1">
    <citation type="submission" date="2021-02" db="EMBL/GenBank/DDBJ databases">
        <authorList>
            <person name="Nowell W R."/>
        </authorList>
    </citation>
    <scope>NUCLEOTIDE SEQUENCE</scope>
</reference>